<dbReference type="KEGG" id="pca:Pcar_1271"/>
<dbReference type="GO" id="GO:0009103">
    <property type="term" value="P:lipopolysaccharide biosynthetic process"/>
    <property type="evidence" value="ECO:0007669"/>
    <property type="project" value="UniProtKB-KW"/>
</dbReference>
<dbReference type="OrthoDB" id="9810303at2"/>
<name>Q3A537_SYNC1</name>
<reference evidence="10" key="1">
    <citation type="submission" date="2005-10" db="EMBL/GenBank/DDBJ databases">
        <title>Complete sequence of Pelobacter carbinolicus DSM 2380.</title>
        <authorList>
            <person name="Copeland A."/>
            <person name="Lucas S."/>
            <person name="Lapidus A."/>
            <person name="Barry K."/>
            <person name="Detter J.C."/>
            <person name="Glavina T."/>
            <person name="Hammon N."/>
            <person name="Israni S."/>
            <person name="Pitluck S."/>
            <person name="Chertkov O."/>
            <person name="Schmutz J."/>
            <person name="Larimer F."/>
            <person name="Land M."/>
            <person name="Kyrpides N."/>
            <person name="Ivanova N."/>
            <person name="Richardson P."/>
        </authorList>
    </citation>
    <scope>NUCLEOTIDE SEQUENCE [LARGE SCALE GENOMIC DNA]</scope>
    <source>
        <strain evidence="10">DSM 2380 / NBRC 103641 / GraBd1</strain>
    </source>
</reference>
<dbReference type="PANTHER" id="PTHR48090:SF3">
    <property type="entry name" value="UNDECAPRENYL-PHOSPHATE 4-DEOXY-4-FORMAMIDO-L-ARABINOSE TRANSFERASE"/>
    <property type="match status" value="1"/>
</dbReference>
<protein>
    <submittedName>
        <fullName evidence="9">Undecaprenyl-phosphate glycosyltransferase, DPM1-like family</fullName>
    </submittedName>
</protein>
<accession>Q3A537</accession>
<evidence type="ECO:0000313" key="10">
    <source>
        <dbReference type="Proteomes" id="UP000002534"/>
    </source>
</evidence>
<dbReference type="EMBL" id="CP000142">
    <property type="protein sequence ID" value="ABA88520.1"/>
    <property type="molecule type" value="Genomic_DNA"/>
</dbReference>
<dbReference type="Proteomes" id="UP000002534">
    <property type="component" value="Chromosome"/>
</dbReference>
<organism evidence="9 10">
    <name type="scientific">Syntrophotalea carbinolica (strain DSM 2380 / NBRC 103641 / GraBd1)</name>
    <name type="common">Pelobacter carbinolicus</name>
    <dbReference type="NCBI Taxonomy" id="338963"/>
    <lineage>
        <taxon>Bacteria</taxon>
        <taxon>Pseudomonadati</taxon>
        <taxon>Thermodesulfobacteriota</taxon>
        <taxon>Desulfuromonadia</taxon>
        <taxon>Desulfuromonadales</taxon>
        <taxon>Syntrophotaleaceae</taxon>
        <taxon>Syntrophotalea</taxon>
    </lineage>
</organism>
<sequence length="237" mass="27278">MEKISFVIPIYNEEGNIEELFKELTCVADMLKHPYEILLVDDCSSDGSLGIIKVLAARHKQVRYLSFENNCGQSAALYAGFQHADGDIIITMDADLQNDPADIPTLLQHFGEYDMINGWRADRQDTLSKKIGSRIGNFVRNRLTWETIHDTGCSLKVMRASMLKEIRIFRGLHRFLPTLMRLEGARVLEVPVHHRARVHGVSKYNNLQRGIEGLYDVIAVRWMIKRHLKVRIKEFND</sequence>
<keyword evidence="6" id="KW-1133">Transmembrane helix</keyword>
<dbReference type="CAZy" id="GT2">
    <property type="family name" value="Glycosyltransferase Family 2"/>
</dbReference>
<dbReference type="AlphaFoldDB" id="Q3A537"/>
<dbReference type="eggNOG" id="COG0463">
    <property type="taxonomic scope" value="Bacteria"/>
</dbReference>
<keyword evidence="1" id="KW-1003">Cell membrane</keyword>
<dbReference type="CDD" id="cd04187">
    <property type="entry name" value="DPM1_like_bac"/>
    <property type="match status" value="1"/>
</dbReference>
<evidence type="ECO:0000259" key="8">
    <source>
        <dbReference type="Pfam" id="PF00535"/>
    </source>
</evidence>
<dbReference type="InterPro" id="IPR050256">
    <property type="entry name" value="Glycosyltransferase_2"/>
</dbReference>
<dbReference type="Pfam" id="PF00535">
    <property type="entry name" value="Glycos_transf_2"/>
    <property type="match status" value="1"/>
</dbReference>
<dbReference type="InterPro" id="IPR029044">
    <property type="entry name" value="Nucleotide-diphossugar_trans"/>
</dbReference>
<gene>
    <name evidence="9" type="ordered locus">Pcar_1271</name>
</gene>
<evidence type="ECO:0000256" key="7">
    <source>
        <dbReference type="ARBA" id="ARBA00023136"/>
    </source>
</evidence>
<dbReference type="SUPFAM" id="SSF53448">
    <property type="entry name" value="Nucleotide-diphospho-sugar transferases"/>
    <property type="match status" value="1"/>
</dbReference>
<dbReference type="RefSeq" id="WP_011340995.1">
    <property type="nucleotide sequence ID" value="NC_007498.2"/>
</dbReference>
<evidence type="ECO:0000256" key="5">
    <source>
        <dbReference type="ARBA" id="ARBA00022985"/>
    </source>
</evidence>
<dbReference type="PANTHER" id="PTHR48090">
    <property type="entry name" value="UNDECAPRENYL-PHOSPHATE 4-DEOXY-4-FORMAMIDO-L-ARABINOSE TRANSFERASE-RELATED"/>
    <property type="match status" value="1"/>
</dbReference>
<feature type="domain" description="Glycosyltransferase 2-like" evidence="8">
    <location>
        <begin position="5"/>
        <end position="166"/>
    </location>
</feature>
<evidence type="ECO:0000256" key="4">
    <source>
        <dbReference type="ARBA" id="ARBA00022692"/>
    </source>
</evidence>
<evidence type="ECO:0000256" key="1">
    <source>
        <dbReference type="ARBA" id="ARBA00022475"/>
    </source>
</evidence>
<keyword evidence="4" id="KW-0812">Transmembrane</keyword>
<dbReference type="GO" id="GO:0005886">
    <property type="term" value="C:plasma membrane"/>
    <property type="evidence" value="ECO:0007669"/>
    <property type="project" value="TreeGrafter"/>
</dbReference>
<keyword evidence="2" id="KW-0328">Glycosyltransferase</keyword>
<evidence type="ECO:0000313" key="9">
    <source>
        <dbReference type="EMBL" id="ABA88520.1"/>
    </source>
</evidence>
<evidence type="ECO:0000256" key="2">
    <source>
        <dbReference type="ARBA" id="ARBA00022676"/>
    </source>
</evidence>
<dbReference type="InterPro" id="IPR001173">
    <property type="entry name" value="Glyco_trans_2-like"/>
</dbReference>
<evidence type="ECO:0000256" key="6">
    <source>
        <dbReference type="ARBA" id="ARBA00022989"/>
    </source>
</evidence>
<keyword evidence="10" id="KW-1185">Reference proteome</keyword>
<proteinExistence type="predicted"/>
<dbReference type="HOGENOM" id="CLU_033536_11_0_7"/>
<keyword evidence="5" id="KW-0448">Lipopolysaccharide biosynthesis</keyword>
<dbReference type="Gene3D" id="3.90.550.10">
    <property type="entry name" value="Spore Coat Polysaccharide Biosynthesis Protein SpsA, Chain A"/>
    <property type="match status" value="1"/>
</dbReference>
<keyword evidence="7" id="KW-0472">Membrane</keyword>
<dbReference type="STRING" id="338963.Pcar_1271"/>
<keyword evidence="3 9" id="KW-0808">Transferase</keyword>
<dbReference type="GO" id="GO:0099621">
    <property type="term" value="F:undecaprenyl-phosphate 4-deoxy-4-formamido-L-arabinose transferase activity"/>
    <property type="evidence" value="ECO:0007669"/>
    <property type="project" value="TreeGrafter"/>
</dbReference>
<evidence type="ECO:0000256" key="3">
    <source>
        <dbReference type="ARBA" id="ARBA00022679"/>
    </source>
</evidence>
<reference evidence="9 10" key="2">
    <citation type="journal article" date="2012" name="BMC Genomics">
        <title>The genome of Pelobacter carbinolicus reveals surprising metabolic capabilities and physiological features.</title>
        <authorList>
            <person name="Aklujkar M."/>
            <person name="Haveman S.A."/>
            <person name="Didonato R.Jr."/>
            <person name="Chertkov O."/>
            <person name="Han C.S."/>
            <person name="Land M.L."/>
            <person name="Brown P."/>
            <person name="Lovley D.R."/>
        </authorList>
    </citation>
    <scope>NUCLEOTIDE SEQUENCE [LARGE SCALE GENOMIC DNA]</scope>
    <source>
        <strain evidence="10">DSM 2380 / NBRC 103641 / GraBd1</strain>
    </source>
</reference>